<dbReference type="PANTHER" id="PTHR10357:SF210">
    <property type="entry name" value="MALTODEXTRIN GLUCOSIDASE"/>
    <property type="match status" value="1"/>
</dbReference>
<dbReference type="EMBL" id="QKWH01000003">
    <property type="protein sequence ID" value="PZR53695.1"/>
    <property type="molecule type" value="Genomic_DNA"/>
</dbReference>
<dbReference type="Pfam" id="PF00128">
    <property type="entry name" value="Alpha-amylase"/>
    <property type="match status" value="1"/>
</dbReference>
<dbReference type="Proteomes" id="UP000248783">
    <property type="component" value="Unassembled WGS sequence"/>
</dbReference>
<evidence type="ECO:0000256" key="2">
    <source>
        <dbReference type="ARBA" id="ARBA00023295"/>
    </source>
</evidence>
<keyword evidence="6" id="KW-1185">Reference proteome</keyword>
<dbReference type="RefSeq" id="WP_111250362.1">
    <property type="nucleotide sequence ID" value="NZ_QKWH01000003.1"/>
</dbReference>
<evidence type="ECO:0000256" key="3">
    <source>
        <dbReference type="SAM" id="MobiDB-lite"/>
    </source>
</evidence>
<evidence type="ECO:0000313" key="6">
    <source>
        <dbReference type="Proteomes" id="UP000248783"/>
    </source>
</evidence>
<dbReference type="SUPFAM" id="SSF51445">
    <property type="entry name" value="(Trans)glycosidases"/>
    <property type="match status" value="1"/>
</dbReference>
<keyword evidence="1 5" id="KW-0378">Hydrolase</keyword>
<accession>A0A2W5X0C5</accession>
<evidence type="ECO:0000313" key="5">
    <source>
        <dbReference type="EMBL" id="PZR53695.1"/>
    </source>
</evidence>
<evidence type="ECO:0000259" key="4">
    <source>
        <dbReference type="SMART" id="SM00642"/>
    </source>
</evidence>
<organism evidence="5 6">
    <name type="scientific">Xylanimonas oleitrophica</name>
    <dbReference type="NCBI Taxonomy" id="2607479"/>
    <lineage>
        <taxon>Bacteria</taxon>
        <taxon>Bacillati</taxon>
        <taxon>Actinomycetota</taxon>
        <taxon>Actinomycetes</taxon>
        <taxon>Micrococcales</taxon>
        <taxon>Promicromonosporaceae</taxon>
        <taxon>Xylanimonas</taxon>
    </lineage>
</organism>
<dbReference type="InterPro" id="IPR014756">
    <property type="entry name" value="Ig_E-set"/>
</dbReference>
<gene>
    <name evidence="5" type="ORF">DNL40_06070</name>
</gene>
<reference evidence="5 6" key="1">
    <citation type="submission" date="2018-06" db="EMBL/GenBank/DDBJ databases">
        <title>Whole genome sequencing of a novel hydrocarbon degrading bacterial strain, PW21 isolated from oil contaminated produced water sample.</title>
        <authorList>
            <person name="Nagkirti P."/>
            <person name="Shaikh A."/>
            <person name="Gowdaman V."/>
            <person name="Engineer A.E."/>
            <person name="Dagar S."/>
            <person name="Dhakephalkar P.K."/>
        </authorList>
    </citation>
    <scope>NUCLEOTIDE SEQUENCE [LARGE SCALE GENOMIC DNA]</scope>
    <source>
        <strain evidence="5 6">PW21</strain>
    </source>
</reference>
<dbReference type="SUPFAM" id="SSF81296">
    <property type="entry name" value="E set domains"/>
    <property type="match status" value="1"/>
</dbReference>
<evidence type="ECO:0000256" key="1">
    <source>
        <dbReference type="ARBA" id="ARBA00022801"/>
    </source>
</evidence>
<dbReference type="PANTHER" id="PTHR10357">
    <property type="entry name" value="ALPHA-AMYLASE FAMILY MEMBER"/>
    <property type="match status" value="1"/>
</dbReference>
<comment type="caution">
    <text evidence="5">The sequence shown here is derived from an EMBL/GenBank/DDBJ whole genome shotgun (WGS) entry which is preliminary data.</text>
</comment>
<feature type="domain" description="Glycosyl hydrolase family 13 catalytic" evidence="4">
    <location>
        <begin position="133"/>
        <end position="541"/>
    </location>
</feature>
<dbReference type="AlphaFoldDB" id="A0A2W5X0C5"/>
<protein>
    <submittedName>
        <fullName evidence="5">Glycoside hydrolase family 13 protein</fullName>
    </submittedName>
</protein>
<dbReference type="CDD" id="cd11338">
    <property type="entry name" value="AmyAc_CMD"/>
    <property type="match status" value="1"/>
</dbReference>
<dbReference type="SMART" id="SM00642">
    <property type="entry name" value="Aamy"/>
    <property type="match status" value="1"/>
</dbReference>
<dbReference type="InterPro" id="IPR006047">
    <property type="entry name" value="GH13_cat_dom"/>
</dbReference>
<proteinExistence type="predicted"/>
<feature type="compositionally biased region" description="Basic and acidic residues" evidence="3">
    <location>
        <begin position="1"/>
        <end position="11"/>
    </location>
</feature>
<dbReference type="InterPro" id="IPR017853">
    <property type="entry name" value="GH"/>
</dbReference>
<dbReference type="GO" id="GO:0016798">
    <property type="term" value="F:hydrolase activity, acting on glycosyl bonds"/>
    <property type="evidence" value="ECO:0007669"/>
    <property type="project" value="UniProtKB-KW"/>
</dbReference>
<keyword evidence="2" id="KW-0326">Glycosidase</keyword>
<feature type="region of interest" description="Disordered" evidence="3">
    <location>
        <begin position="1"/>
        <end position="21"/>
    </location>
</feature>
<dbReference type="GO" id="GO:0005975">
    <property type="term" value="P:carbohydrate metabolic process"/>
    <property type="evidence" value="ECO:0007669"/>
    <property type="project" value="InterPro"/>
</dbReference>
<sequence length="633" mass="68166">MSLLDQPHHDGSAAYVPPGPVTPGDAVPVRVRVPHAADVQGVWVRTVRDGEPRVTEARLDVRGEHEDTYVADVVVHNPVTGYRFLLGTPRAPGGYRWLDGTGVQDHDVPDAADFRLTSAPLPPSWPGEGTVYQVFPDRFARSAAADERPVPDWAVPTAWDTEPAPDAPLTSTQLYGGDLAGVAEHLDHLESLGVSTLYLTPFFAGRSNHRYDASTFDHVDPLLGGDEALAALSAAVHARGMRLMGDITTNHTGEGHDWFTRAETDPASPEHRMFLWAGQGEIAEGGVDVAYPGPGRPGYVSWLGHGSLPKLDWGSEEVWRRMVDADDSAIARWLQEPYGLDGWRVDVANMTGRYGATDRTLEVARRLRARLTGLRPDAALVAEHFHDYTADLPGDGWHATMNYSGFARPVWGWLADPHGAPQYGLPVRTTPRPAGAMVAAMRAFASRVPWQVAAAQWNLLGSHDTPRLRTVVGSAEAVELAATLLHTYPGTPFVFAGDEVGATGTNGEHGRVTMAWDQAATGGPRWDTATLDVYQALSRLRRGSTALRDGGLRWAVVEDDAVAWLRETPGERVLVVVARAPWSGATLPPAVLGDDAPELLHGGRLVDTPALAVTADGVRLSGEGPAVGVWRLA</sequence>
<name>A0A2W5X0C5_9MICO</name>
<dbReference type="Gene3D" id="3.20.20.80">
    <property type="entry name" value="Glycosidases"/>
    <property type="match status" value="1"/>
</dbReference>